<reference evidence="3" key="1">
    <citation type="journal article" date="2019" name="Int. J. Syst. Evol. Microbiol.">
        <title>The Global Catalogue of Microorganisms (GCM) 10K type strain sequencing project: providing services to taxonomists for standard genome sequencing and annotation.</title>
        <authorList>
            <consortium name="The Broad Institute Genomics Platform"/>
            <consortium name="The Broad Institute Genome Sequencing Center for Infectious Disease"/>
            <person name="Wu L."/>
            <person name="Ma J."/>
        </authorList>
    </citation>
    <scope>NUCLEOTIDE SEQUENCE [LARGE SCALE GENOMIC DNA]</scope>
    <source>
        <strain evidence="3">JCM 4087</strain>
    </source>
</reference>
<proteinExistence type="predicted"/>
<dbReference type="Proteomes" id="UP001596091">
    <property type="component" value="Unassembled WGS sequence"/>
</dbReference>
<accession>A0ABW1EKW0</accession>
<dbReference type="InterPro" id="IPR052173">
    <property type="entry name" value="Beta-lactam_resp_regulator"/>
</dbReference>
<organism evidence="2 3">
    <name type="scientific">Acidicapsa dinghuensis</name>
    <dbReference type="NCBI Taxonomy" id="2218256"/>
    <lineage>
        <taxon>Bacteria</taxon>
        <taxon>Pseudomonadati</taxon>
        <taxon>Acidobacteriota</taxon>
        <taxon>Terriglobia</taxon>
        <taxon>Terriglobales</taxon>
        <taxon>Acidobacteriaceae</taxon>
        <taxon>Acidicapsa</taxon>
    </lineage>
</organism>
<dbReference type="EMBL" id="JBHSPH010000010">
    <property type="protein sequence ID" value="MFC5864875.1"/>
    <property type="molecule type" value="Genomic_DNA"/>
</dbReference>
<evidence type="ECO:0000256" key="1">
    <source>
        <dbReference type="SAM" id="Phobius"/>
    </source>
</evidence>
<keyword evidence="3" id="KW-1185">Reference proteome</keyword>
<name>A0ABW1EKW0_9BACT</name>
<keyword evidence="1" id="KW-0812">Transmembrane</keyword>
<dbReference type="PANTHER" id="PTHR34978">
    <property type="entry name" value="POSSIBLE SENSOR-TRANSDUCER PROTEIN BLAR"/>
    <property type="match status" value="1"/>
</dbReference>
<keyword evidence="1" id="KW-1133">Transmembrane helix</keyword>
<evidence type="ECO:0000313" key="3">
    <source>
        <dbReference type="Proteomes" id="UP001596091"/>
    </source>
</evidence>
<gene>
    <name evidence="2" type="ORF">ACFPT7_21385</name>
</gene>
<feature type="transmembrane region" description="Helical" evidence="1">
    <location>
        <begin position="41"/>
        <end position="61"/>
    </location>
</feature>
<comment type="caution">
    <text evidence="2">The sequence shown here is derived from an EMBL/GenBank/DDBJ whole genome shotgun (WGS) entry which is preliminary data.</text>
</comment>
<feature type="transmembrane region" description="Helical" evidence="1">
    <location>
        <begin position="239"/>
        <end position="257"/>
    </location>
</feature>
<dbReference type="RefSeq" id="WP_263332388.1">
    <property type="nucleotide sequence ID" value="NZ_JAGSYH010000001.1"/>
</dbReference>
<keyword evidence="1" id="KW-0472">Membrane</keyword>
<sequence>MGQITTHAAAFLFAVLLLLPHYLTTEVNHLSERIGGLSVGIAAFAAWRYLWAFCNGLCMYLRSIRLRAALTSANSFEHSATPATLLRSSKSYPPLAVIGLTNPTILIAETLLGPSGLRAEALAVALDHERAHLEHKDNWKLLLLHCLPSLGFQTQSHPTPMRLWLRYSDWAADDEAARGSKSRALTLAESLVSCARLIPVEKPNYLFTGLATHEEELQSRIDRLLQTPPCTPGSANKKFLLFTVIAVLTVFAFVFAIEPWLSAAAEVVLHLG</sequence>
<evidence type="ECO:0000313" key="2">
    <source>
        <dbReference type="EMBL" id="MFC5864875.1"/>
    </source>
</evidence>
<dbReference type="PANTHER" id="PTHR34978:SF3">
    <property type="entry name" value="SLR0241 PROTEIN"/>
    <property type="match status" value="1"/>
</dbReference>
<protein>
    <recommendedName>
        <fullName evidence="4">Peptidase M56 domain-containing protein</fullName>
    </recommendedName>
</protein>
<evidence type="ECO:0008006" key="4">
    <source>
        <dbReference type="Google" id="ProtNLM"/>
    </source>
</evidence>